<sequence>MLMLAIAPIPSGTTSTVLQIAEQFIGGVQRRRTNFHQSRPQTGTIGGLKFVRIAWTGTASEVSRKMEGIQYVAIDNGHVVEIWSQDVVPESRQALKLSEAAILSFRK</sequence>
<dbReference type="HOGENOM" id="CLU_2206151_0_0_0"/>
<dbReference type="AlphaFoldDB" id="A0A068NNE0"/>
<name>A0A068NNE0_FIMGI</name>
<organism evidence="1 2">
    <name type="scientific">Fimbriimonas ginsengisoli Gsoil 348</name>
    <dbReference type="NCBI Taxonomy" id="661478"/>
    <lineage>
        <taxon>Bacteria</taxon>
        <taxon>Bacillati</taxon>
        <taxon>Armatimonadota</taxon>
        <taxon>Fimbriimonadia</taxon>
        <taxon>Fimbriimonadales</taxon>
        <taxon>Fimbriimonadaceae</taxon>
        <taxon>Fimbriimonas</taxon>
    </lineage>
</organism>
<dbReference type="KEGG" id="fgi:OP10G_1685"/>
<protein>
    <submittedName>
        <fullName evidence="1">Uncharacterized protein</fullName>
    </submittedName>
</protein>
<evidence type="ECO:0000313" key="1">
    <source>
        <dbReference type="EMBL" id="AIE85053.1"/>
    </source>
</evidence>
<dbReference type="EMBL" id="CP007139">
    <property type="protein sequence ID" value="AIE85053.1"/>
    <property type="molecule type" value="Genomic_DNA"/>
</dbReference>
<gene>
    <name evidence="1" type="ORF">OP10G_1685</name>
</gene>
<keyword evidence="2" id="KW-1185">Reference proteome</keyword>
<reference evidence="1 2" key="1">
    <citation type="journal article" date="2014" name="PLoS ONE">
        <title>The first complete genome sequence of the class fimbriimonadia in the phylum armatimonadetes.</title>
        <authorList>
            <person name="Hu Z.Y."/>
            <person name="Wang Y.Z."/>
            <person name="Im W.T."/>
            <person name="Wang S.Y."/>
            <person name="Zhao G.P."/>
            <person name="Zheng H.J."/>
            <person name="Quan Z.X."/>
        </authorList>
    </citation>
    <scope>NUCLEOTIDE SEQUENCE [LARGE SCALE GENOMIC DNA]</scope>
    <source>
        <strain evidence="1">Gsoil 348</strain>
    </source>
</reference>
<dbReference type="Proteomes" id="UP000027982">
    <property type="component" value="Chromosome"/>
</dbReference>
<accession>A0A068NNE0</accession>
<dbReference type="STRING" id="661478.OP10G_1685"/>
<evidence type="ECO:0000313" key="2">
    <source>
        <dbReference type="Proteomes" id="UP000027982"/>
    </source>
</evidence>
<proteinExistence type="predicted"/>
<dbReference type="eggNOG" id="ENOG502ZM6U">
    <property type="taxonomic scope" value="Bacteria"/>
</dbReference>